<comment type="caution">
    <text evidence="3">The sequence shown here is derived from an EMBL/GenBank/DDBJ whole genome shotgun (WGS) entry which is preliminary data.</text>
</comment>
<keyword evidence="4" id="KW-1185">Reference proteome</keyword>
<dbReference type="Proteomes" id="UP001183615">
    <property type="component" value="Unassembled WGS sequence"/>
</dbReference>
<sequence>MSKPELRTAGWRTSSYSNGDGGSCVEVADGILDSVPVRDTKDRTGPALFVPATAWQPFIDSLKETNPS</sequence>
<name>A0ABU2S1I2_9ACTN</name>
<proteinExistence type="predicted"/>
<dbReference type="EMBL" id="JAVREV010000002">
    <property type="protein sequence ID" value="MDT0441950.1"/>
    <property type="molecule type" value="Genomic_DNA"/>
</dbReference>
<feature type="domain" description="DUF397" evidence="2">
    <location>
        <begin position="9"/>
        <end position="63"/>
    </location>
</feature>
<reference evidence="4" key="1">
    <citation type="submission" date="2023-07" db="EMBL/GenBank/DDBJ databases">
        <title>30 novel species of actinomycetes from the DSMZ collection.</title>
        <authorList>
            <person name="Nouioui I."/>
        </authorList>
    </citation>
    <scope>NUCLEOTIDE SEQUENCE [LARGE SCALE GENOMIC DNA]</scope>
    <source>
        <strain evidence="4">DSM 41886</strain>
    </source>
</reference>
<feature type="region of interest" description="Disordered" evidence="1">
    <location>
        <begin position="1"/>
        <end position="23"/>
    </location>
</feature>
<dbReference type="InterPro" id="IPR007278">
    <property type="entry name" value="DUF397"/>
</dbReference>
<accession>A0ABU2S1I2</accession>
<evidence type="ECO:0000313" key="3">
    <source>
        <dbReference type="EMBL" id="MDT0441950.1"/>
    </source>
</evidence>
<gene>
    <name evidence="3" type="ORF">RM779_04955</name>
</gene>
<evidence type="ECO:0000259" key="2">
    <source>
        <dbReference type="Pfam" id="PF04149"/>
    </source>
</evidence>
<evidence type="ECO:0000313" key="4">
    <source>
        <dbReference type="Proteomes" id="UP001183615"/>
    </source>
</evidence>
<evidence type="ECO:0000256" key="1">
    <source>
        <dbReference type="SAM" id="MobiDB-lite"/>
    </source>
</evidence>
<protein>
    <submittedName>
        <fullName evidence="3">DUF397 domain-containing protein</fullName>
    </submittedName>
</protein>
<organism evidence="3 4">
    <name type="scientific">Streptomyces johnsoniae</name>
    <dbReference type="NCBI Taxonomy" id="3075532"/>
    <lineage>
        <taxon>Bacteria</taxon>
        <taxon>Bacillati</taxon>
        <taxon>Actinomycetota</taxon>
        <taxon>Actinomycetes</taxon>
        <taxon>Kitasatosporales</taxon>
        <taxon>Streptomycetaceae</taxon>
        <taxon>Streptomyces</taxon>
    </lineage>
</organism>
<dbReference type="Pfam" id="PF04149">
    <property type="entry name" value="DUF397"/>
    <property type="match status" value="1"/>
</dbReference>
<dbReference type="RefSeq" id="WP_311616166.1">
    <property type="nucleotide sequence ID" value="NZ_JAVREV010000002.1"/>
</dbReference>